<dbReference type="AlphaFoldDB" id="A0A8C9PN76"/>
<name>A0A8C9PN76_SPEDA</name>
<dbReference type="GO" id="GO:0005886">
    <property type="term" value="C:plasma membrane"/>
    <property type="evidence" value="ECO:0007669"/>
    <property type="project" value="UniProtKB-SubCell"/>
</dbReference>
<evidence type="ECO:0000313" key="8">
    <source>
        <dbReference type="Ensembl" id="ENSSDAP00000009751.1"/>
    </source>
</evidence>
<dbReference type="Proteomes" id="UP000694422">
    <property type="component" value="Unplaced"/>
</dbReference>
<feature type="region of interest" description="Disordered" evidence="7">
    <location>
        <begin position="25"/>
        <end position="66"/>
    </location>
</feature>
<dbReference type="InterPro" id="IPR006993">
    <property type="entry name" value="Glut_rich_SH3-bd"/>
</dbReference>
<sequence>MVIRVYIASSSSSTVIKKKQQDVLGANKIGYTEKDPVASEESQKRMRENAPENSGPATGSSLPPQIFNDSYKFKASLSNSKALNNSVRPCL</sequence>
<keyword evidence="4" id="KW-0963">Cytoplasm</keyword>
<protein>
    <submittedName>
        <fullName evidence="8">Uncharacterized protein</fullName>
    </submittedName>
</protein>
<reference evidence="8" key="1">
    <citation type="submission" date="2025-08" db="UniProtKB">
        <authorList>
            <consortium name="Ensembl"/>
        </authorList>
    </citation>
    <scope>IDENTIFICATION</scope>
</reference>
<keyword evidence="3" id="KW-1003">Cell membrane</keyword>
<evidence type="ECO:0000256" key="1">
    <source>
        <dbReference type="ARBA" id="ARBA00004236"/>
    </source>
</evidence>
<dbReference type="PANTHER" id="PTHR12232">
    <property type="entry name" value="SH3 DOMAIN-BINDING GLUTAMIC ACID-RICH-LIKE PROTEIN"/>
    <property type="match status" value="1"/>
</dbReference>
<evidence type="ECO:0000256" key="3">
    <source>
        <dbReference type="ARBA" id="ARBA00022475"/>
    </source>
</evidence>
<dbReference type="Gene3D" id="3.40.30.10">
    <property type="entry name" value="Glutaredoxin"/>
    <property type="match status" value="1"/>
</dbReference>
<dbReference type="GO" id="GO:0017124">
    <property type="term" value="F:SH3 domain binding"/>
    <property type="evidence" value="ECO:0007669"/>
    <property type="project" value="UniProtKB-KW"/>
</dbReference>
<accession>A0A8C9PN76</accession>
<evidence type="ECO:0000256" key="5">
    <source>
        <dbReference type="ARBA" id="ARBA00023036"/>
    </source>
</evidence>
<feature type="compositionally biased region" description="Basic and acidic residues" evidence="7">
    <location>
        <begin position="31"/>
        <end position="50"/>
    </location>
</feature>
<dbReference type="InterPro" id="IPR051033">
    <property type="entry name" value="SH3BGR"/>
</dbReference>
<dbReference type="Pfam" id="PF04908">
    <property type="entry name" value="SH3BGR"/>
    <property type="match status" value="1"/>
</dbReference>
<keyword evidence="9" id="KW-1185">Reference proteome</keyword>
<dbReference type="GO" id="GO:0005829">
    <property type="term" value="C:cytosol"/>
    <property type="evidence" value="ECO:0007669"/>
    <property type="project" value="UniProtKB-SubCell"/>
</dbReference>
<keyword evidence="5" id="KW-0729">SH3-binding</keyword>
<evidence type="ECO:0000256" key="4">
    <source>
        <dbReference type="ARBA" id="ARBA00022490"/>
    </source>
</evidence>
<feature type="compositionally biased region" description="Polar residues" evidence="7">
    <location>
        <begin position="51"/>
        <end position="63"/>
    </location>
</feature>
<evidence type="ECO:0000313" key="9">
    <source>
        <dbReference type="Proteomes" id="UP000694422"/>
    </source>
</evidence>
<dbReference type="PANTHER" id="PTHR12232:SF5">
    <property type="entry name" value="ADAPTER SH3BGRL"/>
    <property type="match status" value="1"/>
</dbReference>
<evidence type="ECO:0000256" key="2">
    <source>
        <dbReference type="ARBA" id="ARBA00004514"/>
    </source>
</evidence>
<dbReference type="Ensembl" id="ENSSDAT00000011072.1">
    <property type="protein sequence ID" value="ENSSDAP00000009751.1"/>
    <property type="gene ID" value="ENSSDAG00000008877.1"/>
</dbReference>
<evidence type="ECO:0000256" key="7">
    <source>
        <dbReference type="SAM" id="MobiDB-lite"/>
    </source>
</evidence>
<organism evidence="8 9">
    <name type="scientific">Spermophilus dauricus</name>
    <name type="common">Daurian ground squirrel</name>
    <dbReference type="NCBI Taxonomy" id="99837"/>
    <lineage>
        <taxon>Eukaryota</taxon>
        <taxon>Metazoa</taxon>
        <taxon>Chordata</taxon>
        <taxon>Craniata</taxon>
        <taxon>Vertebrata</taxon>
        <taxon>Euteleostomi</taxon>
        <taxon>Mammalia</taxon>
        <taxon>Eutheria</taxon>
        <taxon>Euarchontoglires</taxon>
        <taxon>Glires</taxon>
        <taxon>Rodentia</taxon>
        <taxon>Sciuromorpha</taxon>
        <taxon>Sciuridae</taxon>
        <taxon>Xerinae</taxon>
        <taxon>Marmotini</taxon>
        <taxon>Spermophilus</taxon>
    </lineage>
</organism>
<comment type="subcellular location">
    <subcellularLocation>
        <location evidence="1">Cell membrane</location>
    </subcellularLocation>
    <subcellularLocation>
        <location evidence="2">Cytoplasm</location>
        <location evidence="2">Cytosol</location>
    </subcellularLocation>
</comment>
<reference evidence="8" key="2">
    <citation type="submission" date="2025-09" db="UniProtKB">
        <authorList>
            <consortium name="Ensembl"/>
        </authorList>
    </citation>
    <scope>IDENTIFICATION</scope>
</reference>
<evidence type="ECO:0000256" key="6">
    <source>
        <dbReference type="ARBA" id="ARBA00023136"/>
    </source>
</evidence>
<proteinExistence type="predicted"/>
<keyword evidence="6" id="KW-0472">Membrane</keyword>